<sequence length="839" mass="96206">MKLYLHLAFVLAIPCSAALAVESQPTAIQLPPEVRDALTAHCGDCHGADAQEGDVRFDGLDQLSLDAQLDLLNRAQDQLFFGLMPPDQPAGPENEELNHLRRWIRAELKSRDASKLDDKIRYPGNGNLVDHDLLFSAPITEKAYTPARRWLVSPQIFHERVIDVFGLTGQERDSYSKRGNTFYGVTNPFLLPERSGVRYFDNESLNSGHLSVMMDNAKWIAAKQIRAARVKTQEIGPNEYPNAKDRWAPRETPVALETIILKKGFPSDEEIAAAIQTQFDRVLRRPADESETAAYLDLTRNAIQVSGNTLGLQQMLVAVLLESEFLYRLEFGAGEPDQFGRQKLSPREASYAISYALGDRGPDPQLLRAAEEGRLNTREDYRREVERLLNDQNYYSGQIDPTLNGKHYRSNETPHPRTVRFFRDFLGYPGALKVFKDSSRSLGKYMNPERGTQGTPGRLVLEADRVITVHVENDQQVFERLLTFDEFFVYHDKDNKAGQQIIEEWRSVYETLKDADWKENPTAVLEANLEFIKSRKSLRLVDASRPGEFLNYMHYFEESFGQGKTPYTTPPWAHGYYLHHAPLYNLLPTPPVDRYGSWKSTEYRKNSDEAEYWDYPTQQPFKIENRLGILTHPAWLIAHSSNFHTDPVRRGRWVREKLLAGRVPDVPITVDAQVPEDPHKSFRQRVELVTEKNECWKCHQQMNPLGYAFEAFDDFGRFRSQEPLEYPEHQLKKGNGKSTFDEFETVPVVTTGELVGADPRLDGQVDDTFDLIDRLVRSDRVRQSIIRHAFRFYLGRNEMPSDAETLRDADRAYVESDGSFQAVIVSLLTSDSFMYRKPQ</sequence>
<proteinExistence type="predicted"/>
<name>A0A9X1MJQ2_9BACT</name>
<dbReference type="AlphaFoldDB" id="A0A9X1MJQ2"/>
<dbReference type="InterPro" id="IPR011478">
    <property type="entry name" value="DUF1585"/>
</dbReference>
<feature type="domain" description="DUF1592" evidence="4">
    <location>
        <begin position="344"/>
        <end position="393"/>
    </location>
</feature>
<feature type="domain" description="DUF1585" evidence="2">
    <location>
        <begin position="764"/>
        <end position="833"/>
    </location>
</feature>
<organism evidence="6 7">
    <name type="scientific">Blastopirellula sediminis</name>
    <dbReference type="NCBI Taxonomy" id="2894196"/>
    <lineage>
        <taxon>Bacteria</taxon>
        <taxon>Pseudomonadati</taxon>
        <taxon>Planctomycetota</taxon>
        <taxon>Planctomycetia</taxon>
        <taxon>Pirellulales</taxon>
        <taxon>Pirellulaceae</taxon>
        <taxon>Blastopirellula</taxon>
    </lineage>
</organism>
<evidence type="ECO:0000259" key="2">
    <source>
        <dbReference type="Pfam" id="PF07624"/>
    </source>
</evidence>
<dbReference type="Pfam" id="PF07627">
    <property type="entry name" value="PSCyt3"/>
    <property type="match status" value="1"/>
</dbReference>
<keyword evidence="7" id="KW-1185">Reference proteome</keyword>
<feature type="domain" description="DUF1588" evidence="3">
    <location>
        <begin position="626"/>
        <end position="722"/>
    </location>
</feature>
<dbReference type="RefSeq" id="WP_230216959.1">
    <property type="nucleotide sequence ID" value="NZ_JAJKFT010000004.1"/>
</dbReference>
<dbReference type="Pfam" id="PF07624">
    <property type="entry name" value="PSD2"/>
    <property type="match status" value="1"/>
</dbReference>
<evidence type="ECO:0000313" key="7">
    <source>
        <dbReference type="Proteomes" id="UP001139103"/>
    </source>
</evidence>
<evidence type="ECO:0000256" key="1">
    <source>
        <dbReference type="SAM" id="SignalP"/>
    </source>
</evidence>
<gene>
    <name evidence="6" type="ORF">LOC68_06530</name>
</gene>
<keyword evidence="1" id="KW-0732">Signal</keyword>
<comment type="caution">
    <text evidence="6">The sequence shown here is derived from an EMBL/GenBank/DDBJ whole genome shotgun (WGS) entry which is preliminary data.</text>
</comment>
<feature type="domain" description="Cytochrome C Planctomycete-type" evidence="5">
    <location>
        <begin position="42"/>
        <end position="87"/>
    </location>
</feature>
<feature type="chain" id="PRO_5040811570" evidence="1">
    <location>
        <begin position="21"/>
        <end position="839"/>
    </location>
</feature>
<protein>
    <submittedName>
        <fullName evidence="6">DUF1588 domain-containing protein</fullName>
    </submittedName>
</protein>
<dbReference type="EMBL" id="JAJKFT010000004">
    <property type="protein sequence ID" value="MCC9628044.1"/>
    <property type="molecule type" value="Genomic_DNA"/>
</dbReference>
<evidence type="ECO:0000259" key="4">
    <source>
        <dbReference type="Pfam" id="PF07631"/>
    </source>
</evidence>
<evidence type="ECO:0000313" key="6">
    <source>
        <dbReference type="EMBL" id="MCC9628044.1"/>
    </source>
</evidence>
<dbReference type="Pfam" id="PF07631">
    <property type="entry name" value="PSD4"/>
    <property type="match status" value="1"/>
</dbReference>
<evidence type="ECO:0000259" key="3">
    <source>
        <dbReference type="Pfam" id="PF07627"/>
    </source>
</evidence>
<evidence type="ECO:0000259" key="5">
    <source>
        <dbReference type="Pfam" id="PF07635"/>
    </source>
</evidence>
<feature type="signal peptide" evidence="1">
    <location>
        <begin position="1"/>
        <end position="20"/>
    </location>
</feature>
<dbReference type="InterPro" id="IPR013039">
    <property type="entry name" value="DUF1588"/>
</dbReference>
<dbReference type="InterPro" id="IPR011429">
    <property type="entry name" value="Cyt_c_Planctomycete-type"/>
</dbReference>
<dbReference type="Pfam" id="PF07635">
    <property type="entry name" value="PSCyt1"/>
    <property type="match status" value="1"/>
</dbReference>
<dbReference type="Proteomes" id="UP001139103">
    <property type="component" value="Unassembled WGS sequence"/>
</dbReference>
<accession>A0A9X1MJQ2</accession>
<reference evidence="6" key="1">
    <citation type="submission" date="2021-11" db="EMBL/GenBank/DDBJ databases">
        <title>Genome sequence.</title>
        <authorList>
            <person name="Sun Q."/>
        </authorList>
    </citation>
    <scope>NUCLEOTIDE SEQUENCE</scope>
    <source>
        <strain evidence="6">JC732</strain>
    </source>
</reference>
<dbReference type="InterPro" id="IPR013042">
    <property type="entry name" value="DUF1592"/>
</dbReference>